<reference evidence="2 3" key="1">
    <citation type="journal article" date="2019" name="Nat. Commun.">
        <title>The antimicrobial potential of Streptomyces from insect microbiomes.</title>
        <authorList>
            <person name="Chevrette M.G."/>
            <person name="Carlson C.M."/>
            <person name="Ortega H.E."/>
            <person name="Thomas C."/>
            <person name="Ananiev G.E."/>
            <person name="Barns K.J."/>
            <person name="Book A.J."/>
            <person name="Cagnazzo J."/>
            <person name="Carlos C."/>
            <person name="Flanigan W."/>
            <person name="Grubbs K.J."/>
            <person name="Horn H.A."/>
            <person name="Hoffmann F.M."/>
            <person name="Klassen J.L."/>
            <person name="Knack J.J."/>
            <person name="Lewin G.R."/>
            <person name="McDonald B.R."/>
            <person name="Muller L."/>
            <person name="Melo W.G.P."/>
            <person name="Pinto-Tomas A.A."/>
            <person name="Schmitz A."/>
            <person name="Wendt-Pienkowski E."/>
            <person name="Wildman S."/>
            <person name="Zhao M."/>
            <person name="Zhang F."/>
            <person name="Bugni T.S."/>
            <person name="Andes D.R."/>
            <person name="Pupo M.T."/>
            <person name="Currie C.R."/>
        </authorList>
    </citation>
    <scope>NUCLEOTIDE SEQUENCE [LARGE SCALE GENOMIC DNA]</scope>
    <source>
        <strain evidence="2 3">SID5840</strain>
    </source>
</reference>
<protein>
    <submittedName>
        <fullName evidence="2">Heme-binding protein</fullName>
    </submittedName>
</protein>
<dbReference type="EMBL" id="WWHY01000001">
    <property type="protein sequence ID" value="MYR32379.1"/>
    <property type="molecule type" value="Genomic_DNA"/>
</dbReference>
<dbReference type="Pfam" id="PF03928">
    <property type="entry name" value="HbpS-like"/>
    <property type="match status" value="1"/>
</dbReference>
<evidence type="ECO:0000313" key="2">
    <source>
        <dbReference type="EMBL" id="MYR32379.1"/>
    </source>
</evidence>
<feature type="chain" id="PRO_5038949820" evidence="1">
    <location>
        <begin position="25"/>
        <end position="186"/>
    </location>
</feature>
<proteinExistence type="predicted"/>
<name>A0A7K2IQX5_9ACTN</name>
<evidence type="ECO:0000313" key="3">
    <source>
        <dbReference type="Proteomes" id="UP000467124"/>
    </source>
</evidence>
<keyword evidence="1" id="KW-0732">Signal</keyword>
<dbReference type="Gene3D" id="3.30.450.150">
    <property type="entry name" value="Haem-degrading domain"/>
    <property type="match status" value="1"/>
</dbReference>
<gene>
    <name evidence="2" type="ORF">GTW20_08870</name>
</gene>
<dbReference type="InterPro" id="IPR005624">
    <property type="entry name" value="PduO/GlcC-like"/>
</dbReference>
<dbReference type="AlphaFoldDB" id="A0A7K2IQX5"/>
<accession>A0A7K2IQX5</accession>
<dbReference type="PANTHER" id="PTHR34309">
    <property type="entry name" value="SLR1406 PROTEIN"/>
    <property type="match status" value="1"/>
</dbReference>
<feature type="signal peptide" evidence="1">
    <location>
        <begin position="1"/>
        <end position="24"/>
    </location>
</feature>
<dbReference type="PANTHER" id="PTHR34309:SF1">
    <property type="entry name" value="PROTEIN GLCG"/>
    <property type="match status" value="1"/>
</dbReference>
<organism evidence="2 3">
    <name type="scientific">Nocardiopsis alba</name>
    <dbReference type="NCBI Taxonomy" id="53437"/>
    <lineage>
        <taxon>Bacteria</taxon>
        <taxon>Bacillati</taxon>
        <taxon>Actinomycetota</taxon>
        <taxon>Actinomycetes</taxon>
        <taxon>Streptosporangiales</taxon>
        <taxon>Nocardiopsidaceae</taxon>
        <taxon>Nocardiopsis</taxon>
    </lineage>
</organism>
<dbReference type="InterPro" id="IPR052517">
    <property type="entry name" value="GlcG_carb_metab_protein"/>
</dbReference>
<dbReference type="SUPFAM" id="SSF143744">
    <property type="entry name" value="GlcG-like"/>
    <property type="match status" value="1"/>
</dbReference>
<dbReference type="Proteomes" id="UP000467124">
    <property type="component" value="Unassembled WGS sequence"/>
</dbReference>
<dbReference type="RefSeq" id="WP_017533233.1">
    <property type="nucleotide sequence ID" value="NZ_CBDRHC010000004.1"/>
</dbReference>
<evidence type="ECO:0000256" key="1">
    <source>
        <dbReference type="SAM" id="SignalP"/>
    </source>
</evidence>
<comment type="caution">
    <text evidence="2">The sequence shown here is derived from an EMBL/GenBank/DDBJ whole genome shotgun (WGS) entry which is preliminary data.</text>
</comment>
<dbReference type="InterPro" id="IPR038084">
    <property type="entry name" value="PduO/GlcC-like_sf"/>
</dbReference>
<sequence>MKRNHLIATMAGAGLGLAVVGGVAATTFLPEDAPGGPAPAAAAVAPQAVADHEVLSADALLAAGEAGLAEAQEQGQQVSIAIMDRSGSVRLVLKTDNAGPQTQDSAEQKAFTAVSMGSPTSELAENASGDGPTIADIPGTLFLAGGVPVTSDDAPIAGIGVGGAPSGDIDEEIAQAALEALEDYEG</sequence>